<dbReference type="PANTHER" id="PTHR37812">
    <property type="entry name" value="MU-LIKE PROPHAGE FLUMU PROTEIN C"/>
    <property type="match status" value="1"/>
</dbReference>
<evidence type="ECO:0000313" key="2">
    <source>
        <dbReference type="EMBL" id="STT92805.1"/>
    </source>
</evidence>
<proteinExistence type="predicted"/>
<evidence type="ECO:0000313" key="3">
    <source>
        <dbReference type="Proteomes" id="UP000254103"/>
    </source>
</evidence>
<dbReference type="Gene3D" id="1.10.10.60">
    <property type="entry name" value="Homeodomain-like"/>
    <property type="match status" value="1"/>
</dbReference>
<reference evidence="2 3" key="1">
    <citation type="submission" date="2018-06" db="EMBL/GenBank/DDBJ databases">
        <authorList>
            <consortium name="Pathogen Informatics"/>
            <person name="Doyle S."/>
        </authorList>
    </citation>
    <scope>NUCLEOTIDE SEQUENCE [LARGE SCALE GENOMIC DNA]</scope>
    <source>
        <strain evidence="2 3">NCTC5052</strain>
    </source>
</reference>
<dbReference type="InterPro" id="IPR009057">
    <property type="entry name" value="Homeodomain-like_sf"/>
</dbReference>
<dbReference type="Pfam" id="PF08765">
    <property type="entry name" value="Mor"/>
    <property type="match status" value="1"/>
</dbReference>
<dbReference type="RefSeq" id="WP_040223791.1">
    <property type="nucleotide sequence ID" value="NZ_JBMOXM010000026.1"/>
</dbReference>
<dbReference type="PANTHER" id="PTHR37812:SF1">
    <property type="entry name" value="MU-LIKE PROPHAGE FLUMU PROTEIN C"/>
    <property type="match status" value="1"/>
</dbReference>
<evidence type="ECO:0000259" key="1">
    <source>
        <dbReference type="Pfam" id="PF08765"/>
    </source>
</evidence>
<dbReference type="Proteomes" id="UP000254103">
    <property type="component" value="Unassembled WGS sequence"/>
</dbReference>
<organism evidence="2 3">
    <name type="scientific">Klebsiella pneumoniae</name>
    <dbReference type="NCBI Taxonomy" id="573"/>
    <lineage>
        <taxon>Bacteria</taxon>
        <taxon>Pseudomonadati</taxon>
        <taxon>Pseudomonadota</taxon>
        <taxon>Gammaproteobacteria</taxon>
        <taxon>Enterobacterales</taxon>
        <taxon>Enterobacteriaceae</taxon>
        <taxon>Klebsiella/Raoultella group</taxon>
        <taxon>Klebsiella</taxon>
        <taxon>Klebsiella pneumoniae complex</taxon>
    </lineage>
</organism>
<name>A0A377XVC3_KLEPN</name>
<dbReference type="AlphaFoldDB" id="A0A377XVC3"/>
<accession>A0A377XVC3</accession>
<gene>
    <name evidence="2" type="ORF">NCTC5052_01189</name>
</gene>
<dbReference type="InterPro" id="IPR052411">
    <property type="entry name" value="c-mor_Regulatory_Protein"/>
</dbReference>
<sequence>MTTPMEHKRHKLLSEVADHVTETGVDYGLSSEQAEQLGLAVADFLASHFGGQNFTFPRDYAYKLSLRDMQIYEEFRGNNWAELSTKYGITERGLRKLIHRVHRQVMAHRQPQLFSFGDNE</sequence>
<dbReference type="EMBL" id="UGLJ01000002">
    <property type="protein sequence ID" value="STT92805.1"/>
    <property type="molecule type" value="Genomic_DNA"/>
</dbReference>
<dbReference type="InterPro" id="IPR014875">
    <property type="entry name" value="Mor_transcription_activator"/>
</dbReference>
<dbReference type="SUPFAM" id="SSF46689">
    <property type="entry name" value="Homeodomain-like"/>
    <property type="match status" value="1"/>
</dbReference>
<feature type="domain" description="Mor transcription activator" evidence="1">
    <location>
        <begin position="8"/>
        <end position="113"/>
    </location>
</feature>
<protein>
    <submittedName>
        <fullName evidence="2">Uncharacterized conserved protein</fullName>
    </submittedName>
</protein>